<evidence type="ECO:0000256" key="3">
    <source>
        <dbReference type="ARBA" id="ARBA00023125"/>
    </source>
</evidence>
<dbReference type="Pfam" id="PF03466">
    <property type="entry name" value="LysR_substrate"/>
    <property type="match status" value="1"/>
</dbReference>
<dbReference type="InterPro" id="IPR000847">
    <property type="entry name" value="LysR_HTH_N"/>
</dbReference>
<gene>
    <name evidence="6" type="ORF">FEF27_03810</name>
</gene>
<dbReference type="PROSITE" id="PS50931">
    <property type="entry name" value="HTH_LYSR"/>
    <property type="match status" value="1"/>
</dbReference>
<dbReference type="InterPro" id="IPR036390">
    <property type="entry name" value="WH_DNA-bd_sf"/>
</dbReference>
<dbReference type="OrthoDB" id="3636008at2"/>
<dbReference type="Proteomes" id="UP000306544">
    <property type="component" value="Unassembled WGS sequence"/>
</dbReference>
<dbReference type="AlphaFoldDB" id="A0A5R9AK71"/>
<sequence length="300" mass="32852">MQTTTLIYAKCMKWELRHIQCLVAISEAGTITDAALELGISQPQVSRVLRTLEASWGVQLVVRSSRRTTLTSEGRLAVERGRHLLAFADSIESAVRGDHMMRLGYIASAAGRHTPALQRKWREVEPDVDLRLIHAQGALGGMAEGLTDAAVLRRAPDPTTYQSTVVGTEQLVTACADNDLWGRRRSVKLKEFAGRPLVVNSRSDLDLNLWPGGFGPLRAFDVEGMDQWLDAIAAGRGVGVATRATAEQHRPIGVRYAPINDAPRAEVRLCWPRGHSLRGLHSLEGILRDLYSSPPRGLAG</sequence>
<evidence type="ECO:0000256" key="1">
    <source>
        <dbReference type="ARBA" id="ARBA00009437"/>
    </source>
</evidence>
<dbReference type="GO" id="GO:0032993">
    <property type="term" value="C:protein-DNA complex"/>
    <property type="evidence" value="ECO:0007669"/>
    <property type="project" value="TreeGrafter"/>
</dbReference>
<organism evidence="6 7">
    <name type="scientific">Nesterenkonia sphaerica</name>
    <dbReference type="NCBI Taxonomy" id="1804988"/>
    <lineage>
        <taxon>Bacteria</taxon>
        <taxon>Bacillati</taxon>
        <taxon>Actinomycetota</taxon>
        <taxon>Actinomycetes</taxon>
        <taxon>Micrococcales</taxon>
        <taxon>Micrococcaceae</taxon>
        <taxon>Nesterenkonia</taxon>
    </lineage>
</organism>
<comment type="caution">
    <text evidence="6">The sequence shown here is derived from an EMBL/GenBank/DDBJ whole genome shotgun (WGS) entry which is preliminary data.</text>
</comment>
<dbReference type="PANTHER" id="PTHR30346:SF17">
    <property type="entry name" value="LYSR FAMILY TRANSCRIPTIONAL REGULATOR"/>
    <property type="match status" value="1"/>
</dbReference>
<evidence type="ECO:0000313" key="6">
    <source>
        <dbReference type="EMBL" id="TLP78988.1"/>
    </source>
</evidence>
<dbReference type="Gene3D" id="1.10.10.10">
    <property type="entry name" value="Winged helix-like DNA-binding domain superfamily/Winged helix DNA-binding domain"/>
    <property type="match status" value="1"/>
</dbReference>
<dbReference type="InterPro" id="IPR036388">
    <property type="entry name" value="WH-like_DNA-bd_sf"/>
</dbReference>
<reference evidence="6 7" key="1">
    <citation type="submission" date="2019-05" db="EMBL/GenBank/DDBJ databases">
        <title>Nesterenkonia sp. GY239, isolated from the Southern Atlantic Ocean.</title>
        <authorList>
            <person name="Zhang G."/>
        </authorList>
    </citation>
    <scope>NUCLEOTIDE SEQUENCE [LARGE SCALE GENOMIC DNA]</scope>
    <source>
        <strain evidence="6 7">GY239</strain>
    </source>
</reference>
<evidence type="ECO:0000256" key="2">
    <source>
        <dbReference type="ARBA" id="ARBA00023015"/>
    </source>
</evidence>
<keyword evidence="2" id="KW-0805">Transcription regulation</keyword>
<dbReference type="GO" id="GO:0003677">
    <property type="term" value="F:DNA binding"/>
    <property type="evidence" value="ECO:0007669"/>
    <property type="project" value="UniProtKB-KW"/>
</dbReference>
<feature type="domain" description="HTH lysR-type" evidence="5">
    <location>
        <begin position="14"/>
        <end position="71"/>
    </location>
</feature>
<dbReference type="SUPFAM" id="SSF53850">
    <property type="entry name" value="Periplasmic binding protein-like II"/>
    <property type="match status" value="1"/>
</dbReference>
<dbReference type="Pfam" id="PF00126">
    <property type="entry name" value="HTH_1"/>
    <property type="match status" value="1"/>
</dbReference>
<evidence type="ECO:0000259" key="5">
    <source>
        <dbReference type="PROSITE" id="PS50931"/>
    </source>
</evidence>
<keyword evidence="3" id="KW-0238">DNA-binding</keyword>
<dbReference type="GO" id="GO:0003700">
    <property type="term" value="F:DNA-binding transcription factor activity"/>
    <property type="evidence" value="ECO:0007669"/>
    <property type="project" value="InterPro"/>
</dbReference>
<dbReference type="EMBL" id="VAWA01000003">
    <property type="protein sequence ID" value="TLP78988.1"/>
    <property type="molecule type" value="Genomic_DNA"/>
</dbReference>
<name>A0A5R9AK71_9MICC</name>
<comment type="similarity">
    <text evidence="1">Belongs to the LysR transcriptional regulatory family.</text>
</comment>
<dbReference type="Gene3D" id="3.40.190.10">
    <property type="entry name" value="Periplasmic binding protein-like II"/>
    <property type="match status" value="2"/>
</dbReference>
<proteinExistence type="inferred from homology"/>
<dbReference type="PRINTS" id="PR00039">
    <property type="entry name" value="HTHLYSR"/>
</dbReference>
<dbReference type="InterPro" id="IPR005119">
    <property type="entry name" value="LysR_subst-bd"/>
</dbReference>
<protein>
    <submittedName>
        <fullName evidence="6">LysR family transcriptional regulator</fullName>
    </submittedName>
</protein>
<dbReference type="SUPFAM" id="SSF46785">
    <property type="entry name" value="Winged helix' DNA-binding domain"/>
    <property type="match status" value="1"/>
</dbReference>
<evidence type="ECO:0000313" key="7">
    <source>
        <dbReference type="Proteomes" id="UP000306544"/>
    </source>
</evidence>
<keyword evidence="7" id="KW-1185">Reference proteome</keyword>
<evidence type="ECO:0000256" key="4">
    <source>
        <dbReference type="ARBA" id="ARBA00023163"/>
    </source>
</evidence>
<accession>A0A5R9AK71</accession>
<dbReference type="PANTHER" id="PTHR30346">
    <property type="entry name" value="TRANSCRIPTIONAL DUAL REGULATOR HCAR-RELATED"/>
    <property type="match status" value="1"/>
</dbReference>
<keyword evidence="4" id="KW-0804">Transcription</keyword>